<dbReference type="OrthoDB" id="2425383at2759"/>
<evidence type="ECO:0000313" key="3">
    <source>
        <dbReference type="Proteomes" id="UP000247702"/>
    </source>
</evidence>
<dbReference type="EMBL" id="BEXD01001729">
    <property type="protein sequence ID" value="GBB95530.1"/>
    <property type="molecule type" value="Genomic_DNA"/>
</dbReference>
<gene>
    <name evidence="2" type="ORF">RCL2_000922700</name>
    <name evidence="1" type="ORF">RclHR1_25540007</name>
</gene>
<dbReference type="Proteomes" id="UP000247702">
    <property type="component" value="Unassembled WGS sequence"/>
</dbReference>
<accession>A0A2Z6QZW5</accession>
<organism evidence="1 3">
    <name type="scientific">Rhizophagus clarus</name>
    <dbReference type="NCBI Taxonomy" id="94130"/>
    <lineage>
        <taxon>Eukaryota</taxon>
        <taxon>Fungi</taxon>
        <taxon>Fungi incertae sedis</taxon>
        <taxon>Mucoromycota</taxon>
        <taxon>Glomeromycotina</taxon>
        <taxon>Glomeromycetes</taxon>
        <taxon>Glomerales</taxon>
        <taxon>Glomeraceae</taxon>
        <taxon>Rhizophagus</taxon>
    </lineage>
</organism>
<name>A0A2Z6QZW5_9GLOM</name>
<reference evidence="1 3" key="1">
    <citation type="submission" date="2017-11" db="EMBL/GenBank/DDBJ databases">
        <title>The genome of Rhizophagus clarus HR1 reveals common genetic basis of auxotrophy among arbuscular mycorrhizal fungi.</title>
        <authorList>
            <person name="Kobayashi Y."/>
        </authorList>
    </citation>
    <scope>NUCLEOTIDE SEQUENCE [LARGE SCALE GENOMIC DNA]</scope>
    <source>
        <strain evidence="1 3">HR1</strain>
    </source>
</reference>
<protein>
    <submittedName>
        <fullName evidence="1">Uncharacterized protein</fullName>
    </submittedName>
</protein>
<proteinExistence type="predicted"/>
<evidence type="ECO:0000313" key="2">
    <source>
        <dbReference type="EMBL" id="GES81996.1"/>
    </source>
</evidence>
<evidence type="ECO:0000313" key="1">
    <source>
        <dbReference type="EMBL" id="GBB95530.1"/>
    </source>
</evidence>
<keyword evidence="3" id="KW-1185">Reference proteome</keyword>
<sequence>MKPFLPRITDANLRKKTQRAWKILKLFGEEGVDIAKIKQVTYSASSISGLTNAQIQNIIDHVTLKTVTNLSRLIYISLKIKVNTLAKSLTSGPNASETQTRKQGLDSAKVSTSANVLSAPQSNTTYDRAYFRNKILDQYPALYREFSSENFDYYGITDERLCPLCELEHGDEESIEGTYKAKSYFIKCEQREIETVA</sequence>
<dbReference type="AlphaFoldDB" id="A0A2Z6QZW5"/>
<comment type="caution">
    <text evidence="1">The sequence shown here is derived from an EMBL/GenBank/DDBJ whole genome shotgun (WGS) entry which is preliminary data.</text>
</comment>
<dbReference type="EMBL" id="BLAL01000059">
    <property type="protein sequence ID" value="GES81996.1"/>
    <property type="molecule type" value="Genomic_DNA"/>
</dbReference>
<dbReference type="Proteomes" id="UP000615446">
    <property type="component" value="Unassembled WGS sequence"/>
</dbReference>
<reference evidence="2" key="2">
    <citation type="submission" date="2019-10" db="EMBL/GenBank/DDBJ databases">
        <title>Conservation and host-specific expression of non-tandemly repeated heterogenous ribosome RNA gene in arbuscular mycorrhizal fungi.</title>
        <authorList>
            <person name="Maeda T."/>
            <person name="Kobayashi Y."/>
            <person name="Nakagawa T."/>
            <person name="Ezawa T."/>
            <person name="Yamaguchi K."/>
            <person name="Bino T."/>
            <person name="Nishimoto Y."/>
            <person name="Shigenobu S."/>
            <person name="Kawaguchi M."/>
        </authorList>
    </citation>
    <scope>NUCLEOTIDE SEQUENCE</scope>
    <source>
        <strain evidence="2">HR1</strain>
    </source>
</reference>